<sequence length="84" mass="9115">MRRVIWTSALIALTLAGCSKLTMQNYQKLQTGMTQQEVEALIGSAGSCDETLGIRACTWGDEARNVKANFVAGKLVLMSAHNLK</sequence>
<proteinExistence type="predicted"/>
<evidence type="ECO:0000313" key="3">
    <source>
        <dbReference type="Proteomes" id="UP000663570"/>
    </source>
</evidence>
<dbReference type="InterPro" id="IPR037873">
    <property type="entry name" value="BamE-like"/>
</dbReference>
<evidence type="ECO:0000313" key="2">
    <source>
        <dbReference type="EMBL" id="QSI77468.1"/>
    </source>
</evidence>
<dbReference type="Gene3D" id="3.30.1450.10">
    <property type="match status" value="1"/>
</dbReference>
<evidence type="ECO:0008006" key="4">
    <source>
        <dbReference type="Google" id="ProtNLM"/>
    </source>
</evidence>
<dbReference type="Proteomes" id="UP000663570">
    <property type="component" value="Chromosome"/>
</dbReference>
<accession>A0ABX7M6T5</accession>
<keyword evidence="1" id="KW-0732">Signal</keyword>
<dbReference type="RefSeq" id="WP_172201349.1">
    <property type="nucleotide sequence ID" value="NZ_CP071060.1"/>
</dbReference>
<dbReference type="EMBL" id="CP071060">
    <property type="protein sequence ID" value="QSI77468.1"/>
    <property type="molecule type" value="Genomic_DNA"/>
</dbReference>
<gene>
    <name evidence="2" type="ORF">JY500_02095</name>
</gene>
<keyword evidence="3" id="KW-1185">Reference proteome</keyword>
<dbReference type="PROSITE" id="PS51257">
    <property type="entry name" value="PROKAR_LIPOPROTEIN"/>
    <property type="match status" value="1"/>
</dbReference>
<reference evidence="2 3" key="1">
    <citation type="submission" date="2021-02" db="EMBL/GenBank/DDBJ databases">
        <title>Niveibacterium changnyeongensis HC41.</title>
        <authorList>
            <person name="Kang M."/>
        </authorList>
    </citation>
    <scope>NUCLEOTIDE SEQUENCE [LARGE SCALE GENOMIC DNA]</scope>
    <source>
        <strain evidence="2 3">HC41</strain>
    </source>
</reference>
<organism evidence="2 3">
    <name type="scientific">Niveibacterium microcysteis</name>
    <dbReference type="NCBI Taxonomy" id="2811415"/>
    <lineage>
        <taxon>Bacteria</taxon>
        <taxon>Pseudomonadati</taxon>
        <taxon>Pseudomonadota</taxon>
        <taxon>Betaproteobacteria</taxon>
        <taxon>Rhodocyclales</taxon>
        <taxon>Rhodocyclaceae</taxon>
        <taxon>Niveibacterium</taxon>
    </lineage>
</organism>
<evidence type="ECO:0000256" key="1">
    <source>
        <dbReference type="ARBA" id="ARBA00022729"/>
    </source>
</evidence>
<name>A0ABX7M6T5_9RHOO</name>
<protein>
    <recommendedName>
        <fullName evidence="4">DUF3862 domain-containing protein</fullName>
    </recommendedName>
</protein>